<comment type="caution">
    <text evidence="6">The sequence shown here is derived from an EMBL/GenBank/DDBJ whole genome shotgun (WGS) entry which is preliminary data.</text>
</comment>
<protein>
    <submittedName>
        <fullName evidence="6">Amino acid ABC transporter substrate-binding protein</fullName>
    </submittedName>
</protein>
<feature type="domain" description="Solute-binding protein family 3/N-terminal" evidence="5">
    <location>
        <begin position="34"/>
        <end position="261"/>
    </location>
</feature>
<dbReference type="InterPro" id="IPR001638">
    <property type="entry name" value="Solute-binding_3/MltF_N"/>
</dbReference>
<dbReference type="PROSITE" id="PS51257">
    <property type="entry name" value="PROKAR_LIPOPROTEIN"/>
    <property type="match status" value="1"/>
</dbReference>
<dbReference type="AlphaFoldDB" id="A0A5C8D7I6"/>
<dbReference type="PANTHER" id="PTHR35936">
    <property type="entry name" value="MEMBRANE-BOUND LYTIC MUREIN TRANSGLYCOSYLASE F"/>
    <property type="match status" value="1"/>
</dbReference>
<evidence type="ECO:0000313" key="6">
    <source>
        <dbReference type="EMBL" id="TXJ21190.1"/>
    </source>
</evidence>
<dbReference type="Proteomes" id="UP000324638">
    <property type="component" value="Unassembled WGS sequence"/>
</dbReference>
<dbReference type="RefSeq" id="WP_147739195.1">
    <property type="nucleotide sequence ID" value="NZ_SAXU01000001.1"/>
</dbReference>
<sequence>MSKKILLLIILTVIGCNKTKESSKDNSLQNVLEKGIFGYGNCPEYPPFSFINDKGNIEGYDVDFASYIASNIGVKSEVNNIPWESLIVALNQKQYDAVISAITPLEAQSAGELVDFTIPYITLNEIIITKKDNNDINGKKDLENKIIGVQDSTSASIAADMLSEQGIKVKEIKKYDRNANAVADLNNGRIDAIVVGEAYAATSANNDSSIKIINDPINSADVVIVLRKGDEELKNVLNNAIEQFISSDYNKTILKKWIPFRD</sequence>
<reference evidence="6 7" key="1">
    <citation type="journal article" date="1992" name="Lakartidningen">
        <title>[Penicillin V and not amoxicillin is the first choice preparation in acute otitis].</title>
        <authorList>
            <person name="Kamme C."/>
            <person name="Lundgren K."/>
            <person name="Prellner K."/>
        </authorList>
    </citation>
    <scope>NUCLEOTIDE SEQUENCE [LARGE SCALE GENOMIC DNA]</scope>
    <source>
        <strain evidence="6 7">513A</strain>
    </source>
</reference>
<proteinExistence type="inferred from homology"/>
<evidence type="ECO:0000256" key="1">
    <source>
        <dbReference type="ARBA" id="ARBA00004196"/>
    </source>
</evidence>
<dbReference type="InterPro" id="IPR018313">
    <property type="entry name" value="SBP_3_CS"/>
</dbReference>
<dbReference type="EMBL" id="SAXU01000001">
    <property type="protein sequence ID" value="TXJ21190.1"/>
    <property type="molecule type" value="Genomic_DNA"/>
</dbReference>
<evidence type="ECO:0000256" key="2">
    <source>
        <dbReference type="ARBA" id="ARBA00010333"/>
    </source>
</evidence>
<keyword evidence="3" id="KW-0732">Signal</keyword>
<evidence type="ECO:0000313" key="7">
    <source>
        <dbReference type="Proteomes" id="UP000324638"/>
    </source>
</evidence>
<dbReference type="GO" id="GO:0030313">
    <property type="term" value="C:cell envelope"/>
    <property type="evidence" value="ECO:0007669"/>
    <property type="project" value="UniProtKB-SubCell"/>
</dbReference>
<organism evidence="6 7">
    <name type="scientific">Brachyspira aalborgi</name>
    <dbReference type="NCBI Taxonomy" id="29522"/>
    <lineage>
        <taxon>Bacteria</taxon>
        <taxon>Pseudomonadati</taxon>
        <taxon>Spirochaetota</taxon>
        <taxon>Spirochaetia</taxon>
        <taxon>Brachyspirales</taxon>
        <taxon>Brachyspiraceae</taxon>
        <taxon>Brachyspira</taxon>
    </lineage>
</organism>
<evidence type="ECO:0000256" key="3">
    <source>
        <dbReference type="ARBA" id="ARBA00022729"/>
    </source>
</evidence>
<dbReference type="CDD" id="cd13530">
    <property type="entry name" value="PBP2_peptides_like"/>
    <property type="match status" value="1"/>
</dbReference>
<evidence type="ECO:0000256" key="4">
    <source>
        <dbReference type="RuleBase" id="RU003744"/>
    </source>
</evidence>
<dbReference type="PROSITE" id="PS01039">
    <property type="entry name" value="SBP_BACTERIAL_3"/>
    <property type="match status" value="1"/>
</dbReference>
<dbReference type="Gene3D" id="3.40.190.10">
    <property type="entry name" value="Periplasmic binding protein-like II"/>
    <property type="match status" value="2"/>
</dbReference>
<gene>
    <name evidence="6" type="ORF">EPJ79_08700</name>
</gene>
<dbReference type="SMART" id="SM00062">
    <property type="entry name" value="PBPb"/>
    <property type="match status" value="1"/>
</dbReference>
<dbReference type="PANTHER" id="PTHR35936:SF34">
    <property type="entry name" value="ABC TRANSPORTER EXTRACELLULAR-BINDING PROTEIN YCKB-RELATED"/>
    <property type="match status" value="1"/>
</dbReference>
<comment type="similarity">
    <text evidence="2 4">Belongs to the bacterial solute-binding protein 3 family.</text>
</comment>
<name>A0A5C8D7I6_9SPIR</name>
<evidence type="ECO:0000259" key="5">
    <source>
        <dbReference type="SMART" id="SM00062"/>
    </source>
</evidence>
<dbReference type="Pfam" id="PF00497">
    <property type="entry name" value="SBP_bac_3"/>
    <property type="match status" value="1"/>
</dbReference>
<dbReference type="SUPFAM" id="SSF53850">
    <property type="entry name" value="Periplasmic binding protein-like II"/>
    <property type="match status" value="1"/>
</dbReference>
<accession>A0A5C8D7I6</accession>
<comment type="subcellular location">
    <subcellularLocation>
        <location evidence="1">Cell envelope</location>
    </subcellularLocation>
</comment>